<evidence type="ECO:0000256" key="8">
    <source>
        <dbReference type="ARBA" id="ARBA00022989"/>
    </source>
</evidence>
<evidence type="ECO:0000259" key="12">
    <source>
        <dbReference type="Pfam" id="PF00912"/>
    </source>
</evidence>
<sequence>MIGKLVRWIALLVLFCLLFSLLLVVFTRFVDPPTWAWKIQRDVSPPAGYPATVQHRWVELSQISTAMQLAVIAGEDQTFPDHFGIDIASTKQALADVVSGERFRGASTLTQQTAKNVFLWPQQSLFRKAVELVLAVELELIWGKRRILEVYLNVAEFGPGLYGVDAAARHYWGIDAAQISTAQAARLAAVLPSPYKYSVTTDSAFMVERRAWIRRQMRQLGEVTLQQVDR</sequence>
<dbReference type="InterPro" id="IPR011812">
    <property type="entry name" value="Pep_trsgly"/>
</dbReference>
<proteinExistence type="inferred from homology"/>
<accession>A0A3N2DRG7</accession>
<evidence type="ECO:0000313" key="13">
    <source>
        <dbReference type="EMBL" id="ROS01895.1"/>
    </source>
</evidence>
<keyword evidence="9 11" id="KW-0472">Membrane</keyword>
<protein>
    <recommendedName>
        <fullName evidence="11">Biosynthetic peptidoglycan transglycosylase</fullName>
        <ecNumber evidence="11">2.4.99.28</ecNumber>
    </recommendedName>
    <alternativeName>
        <fullName evidence="11">Glycan polymerase</fullName>
    </alternativeName>
    <alternativeName>
        <fullName evidence="11">Peptidoglycan glycosyltransferase MtgA</fullName>
        <shortName evidence="11">PGT</shortName>
    </alternativeName>
</protein>
<keyword evidence="3 11" id="KW-0328">Glycosyltransferase</keyword>
<dbReference type="InterPro" id="IPR023346">
    <property type="entry name" value="Lysozyme-like_dom_sf"/>
</dbReference>
<dbReference type="EC" id="2.4.99.28" evidence="11"/>
<evidence type="ECO:0000256" key="1">
    <source>
        <dbReference type="ARBA" id="ARBA00022475"/>
    </source>
</evidence>
<dbReference type="GO" id="GO:0071555">
    <property type="term" value="P:cell wall organization"/>
    <property type="evidence" value="ECO:0007669"/>
    <property type="project" value="UniProtKB-KW"/>
</dbReference>
<dbReference type="HAMAP" id="MF_00766">
    <property type="entry name" value="PGT_MtgA"/>
    <property type="match status" value="1"/>
</dbReference>
<dbReference type="UniPathway" id="UPA00219"/>
<evidence type="ECO:0000256" key="4">
    <source>
        <dbReference type="ARBA" id="ARBA00022679"/>
    </source>
</evidence>
<comment type="similarity">
    <text evidence="11">Belongs to the glycosyltransferase 51 family.</text>
</comment>
<dbReference type="Gene3D" id="1.10.3810.10">
    <property type="entry name" value="Biosynthetic peptidoglycan transglycosylase-like"/>
    <property type="match status" value="1"/>
</dbReference>
<keyword evidence="1 11" id="KW-1003">Cell membrane</keyword>
<comment type="function">
    <text evidence="11">Peptidoglycan polymerase that catalyzes glycan chain elongation from lipid-linked precursors.</text>
</comment>
<dbReference type="InterPro" id="IPR036950">
    <property type="entry name" value="PBP_transglycosylase"/>
</dbReference>
<evidence type="ECO:0000256" key="2">
    <source>
        <dbReference type="ARBA" id="ARBA00022519"/>
    </source>
</evidence>
<dbReference type="PANTHER" id="PTHR30400">
    <property type="entry name" value="MONOFUNCTIONAL BIOSYNTHETIC PEPTIDOGLYCAN TRANSGLYCOSYLASE"/>
    <property type="match status" value="1"/>
</dbReference>
<dbReference type="Pfam" id="PF00912">
    <property type="entry name" value="Transgly"/>
    <property type="match status" value="1"/>
</dbReference>
<comment type="caution">
    <text evidence="13">The sequence shown here is derived from an EMBL/GenBank/DDBJ whole genome shotgun (WGS) entry which is preliminary data.</text>
</comment>
<evidence type="ECO:0000256" key="5">
    <source>
        <dbReference type="ARBA" id="ARBA00022692"/>
    </source>
</evidence>
<evidence type="ECO:0000256" key="3">
    <source>
        <dbReference type="ARBA" id="ARBA00022676"/>
    </source>
</evidence>
<evidence type="ECO:0000256" key="10">
    <source>
        <dbReference type="ARBA" id="ARBA00023316"/>
    </source>
</evidence>
<dbReference type="GO" id="GO:0009252">
    <property type="term" value="P:peptidoglycan biosynthetic process"/>
    <property type="evidence" value="ECO:0007669"/>
    <property type="project" value="UniProtKB-UniRule"/>
</dbReference>
<comment type="pathway">
    <text evidence="11">Cell wall biogenesis; peptidoglycan biosynthesis.</text>
</comment>
<evidence type="ECO:0000256" key="7">
    <source>
        <dbReference type="ARBA" id="ARBA00022984"/>
    </source>
</evidence>
<dbReference type="GO" id="GO:0008360">
    <property type="term" value="P:regulation of cell shape"/>
    <property type="evidence" value="ECO:0007669"/>
    <property type="project" value="UniProtKB-KW"/>
</dbReference>
<keyword evidence="7 11" id="KW-0573">Peptidoglycan synthesis</keyword>
<dbReference type="SUPFAM" id="SSF53955">
    <property type="entry name" value="Lysozyme-like"/>
    <property type="match status" value="1"/>
</dbReference>
<dbReference type="GO" id="GO:0008955">
    <property type="term" value="F:peptidoglycan glycosyltransferase activity"/>
    <property type="evidence" value="ECO:0007669"/>
    <property type="project" value="UniProtKB-UniRule"/>
</dbReference>
<keyword evidence="2 11" id="KW-0997">Cell inner membrane</keyword>
<dbReference type="InterPro" id="IPR001264">
    <property type="entry name" value="Glyco_trans_51"/>
</dbReference>
<keyword evidence="10 11" id="KW-0961">Cell wall biogenesis/degradation</keyword>
<dbReference type="PANTHER" id="PTHR30400:SF0">
    <property type="entry name" value="BIOSYNTHETIC PEPTIDOGLYCAN TRANSGLYCOSYLASE"/>
    <property type="match status" value="1"/>
</dbReference>
<reference evidence="13 14" key="1">
    <citation type="submission" date="2018-11" db="EMBL/GenBank/DDBJ databases">
        <title>Genomic Encyclopedia of Type Strains, Phase IV (KMG-IV): sequencing the most valuable type-strain genomes for metagenomic binning, comparative biology and taxonomic classification.</title>
        <authorList>
            <person name="Goeker M."/>
        </authorList>
    </citation>
    <scope>NUCLEOTIDE SEQUENCE [LARGE SCALE GENOMIC DNA]</scope>
    <source>
        <strain evidence="13 14">DSM 100316</strain>
    </source>
</reference>
<evidence type="ECO:0000313" key="14">
    <source>
        <dbReference type="Proteomes" id="UP000275394"/>
    </source>
</evidence>
<keyword evidence="5 11" id="KW-0812">Transmembrane</keyword>
<dbReference type="RefSeq" id="WP_211333660.1">
    <property type="nucleotide sequence ID" value="NZ_RKHR01000004.1"/>
</dbReference>
<keyword evidence="8 11" id="KW-1133">Transmembrane helix</keyword>
<comment type="subcellular location">
    <subcellularLocation>
        <location evidence="11">Cell inner membrane</location>
        <topology evidence="11">Single-pass membrane protein</topology>
    </subcellularLocation>
</comment>
<comment type="catalytic activity">
    <reaction evidence="11">
        <text>[GlcNAc-(1-&gt;4)-Mur2Ac(oyl-L-Ala-gamma-D-Glu-L-Lys-D-Ala-D-Ala)](n)-di-trans,octa-cis-undecaprenyl diphosphate + beta-D-GlcNAc-(1-&gt;4)-Mur2Ac(oyl-L-Ala-gamma-D-Glu-L-Lys-D-Ala-D-Ala)-di-trans,octa-cis-undecaprenyl diphosphate = [GlcNAc-(1-&gt;4)-Mur2Ac(oyl-L-Ala-gamma-D-Glu-L-Lys-D-Ala-D-Ala)](n+1)-di-trans,octa-cis-undecaprenyl diphosphate + di-trans,octa-cis-undecaprenyl diphosphate + H(+)</text>
        <dbReference type="Rhea" id="RHEA:23708"/>
        <dbReference type="Rhea" id="RHEA-COMP:9602"/>
        <dbReference type="Rhea" id="RHEA-COMP:9603"/>
        <dbReference type="ChEBI" id="CHEBI:15378"/>
        <dbReference type="ChEBI" id="CHEBI:58405"/>
        <dbReference type="ChEBI" id="CHEBI:60033"/>
        <dbReference type="ChEBI" id="CHEBI:78435"/>
        <dbReference type="EC" id="2.4.99.28"/>
    </reaction>
</comment>
<dbReference type="NCBIfam" id="TIGR02070">
    <property type="entry name" value="mono_pep_trsgly"/>
    <property type="match status" value="1"/>
</dbReference>
<keyword evidence="6 11" id="KW-0133">Cell shape</keyword>
<dbReference type="GO" id="GO:0005886">
    <property type="term" value="C:plasma membrane"/>
    <property type="evidence" value="ECO:0007669"/>
    <property type="project" value="UniProtKB-SubCell"/>
</dbReference>
<dbReference type="AlphaFoldDB" id="A0A3N2DRG7"/>
<evidence type="ECO:0000256" key="9">
    <source>
        <dbReference type="ARBA" id="ARBA00023136"/>
    </source>
</evidence>
<dbReference type="EMBL" id="RKHR01000004">
    <property type="protein sequence ID" value="ROS01895.1"/>
    <property type="molecule type" value="Genomic_DNA"/>
</dbReference>
<dbReference type="Proteomes" id="UP000275394">
    <property type="component" value="Unassembled WGS sequence"/>
</dbReference>
<gene>
    <name evidence="11" type="primary">mtgA</name>
    <name evidence="13" type="ORF">EDC56_2344</name>
</gene>
<evidence type="ECO:0000256" key="11">
    <source>
        <dbReference type="HAMAP-Rule" id="MF_00766"/>
    </source>
</evidence>
<organism evidence="13 14">
    <name type="scientific">Sinobacterium caligoides</name>
    <dbReference type="NCBI Taxonomy" id="933926"/>
    <lineage>
        <taxon>Bacteria</taxon>
        <taxon>Pseudomonadati</taxon>
        <taxon>Pseudomonadota</taxon>
        <taxon>Gammaproteobacteria</taxon>
        <taxon>Cellvibrionales</taxon>
        <taxon>Spongiibacteraceae</taxon>
        <taxon>Sinobacterium</taxon>
    </lineage>
</organism>
<name>A0A3N2DRG7_9GAMM</name>
<keyword evidence="4 11" id="KW-0808">Transferase</keyword>
<evidence type="ECO:0000256" key="6">
    <source>
        <dbReference type="ARBA" id="ARBA00022960"/>
    </source>
</evidence>
<keyword evidence="14" id="KW-1185">Reference proteome</keyword>
<dbReference type="GO" id="GO:0009274">
    <property type="term" value="C:peptidoglycan-based cell wall"/>
    <property type="evidence" value="ECO:0007669"/>
    <property type="project" value="InterPro"/>
</dbReference>
<feature type="domain" description="Glycosyl transferase family 51" evidence="12">
    <location>
        <begin position="53"/>
        <end position="217"/>
    </location>
</feature>
<dbReference type="GO" id="GO:0016763">
    <property type="term" value="F:pentosyltransferase activity"/>
    <property type="evidence" value="ECO:0007669"/>
    <property type="project" value="InterPro"/>
</dbReference>